<keyword evidence="1 3" id="KW-0378">Hydrolase</keyword>
<dbReference type="InterPro" id="IPR001375">
    <property type="entry name" value="Peptidase_S9_cat"/>
</dbReference>
<sequence>MIDVLLWPETPPGPATAESPSLTLYAADGPATGAVVVCPGGGYSGLADHEGAVIARWLVTLGIDAYVLRYRVAGAEPGREPLNPAPLYDLRQAVRVVRERGAGRVAVMGFSAGGHLAATLATSKEGDRADAVILGYPVIDLTGARVHSGSRRQLLGPDGTEEQATALSAHLNVTAETPPTFLWHTAADQGVPAENSLLFATALGRVGTPYELHVFPEGRHGLGLAQDEPAASAWPGLCATWLADQGFGPRP</sequence>
<dbReference type="GO" id="GO:0016787">
    <property type="term" value="F:hydrolase activity"/>
    <property type="evidence" value="ECO:0007669"/>
    <property type="project" value="UniProtKB-KW"/>
</dbReference>
<proteinExistence type="predicted"/>
<evidence type="ECO:0000256" key="1">
    <source>
        <dbReference type="ARBA" id="ARBA00022801"/>
    </source>
</evidence>
<accession>A0ABW4GAG6</accession>
<dbReference type="RefSeq" id="WP_219533090.1">
    <property type="nucleotide sequence ID" value="NZ_JAHKRM010000016.1"/>
</dbReference>
<dbReference type="Pfam" id="PF00326">
    <property type="entry name" value="Peptidase_S9"/>
    <property type="match status" value="1"/>
</dbReference>
<comment type="caution">
    <text evidence="3">The sequence shown here is derived from an EMBL/GenBank/DDBJ whole genome shotgun (WGS) entry which is preliminary data.</text>
</comment>
<evidence type="ECO:0000313" key="4">
    <source>
        <dbReference type="Proteomes" id="UP001597097"/>
    </source>
</evidence>
<dbReference type="Proteomes" id="UP001597097">
    <property type="component" value="Unassembled WGS sequence"/>
</dbReference>
<dbReference type="PANTHER" id="PTHR48081">
    <property type="entry name" value="AB HYDROLASE SUPERFAMILY PROTEIN C4A8.06C"/>
    <property type="match status" value="1"/>
</dbReference>
<protein>
    <submittedName>
        <fullName evidence="3">Alpha/beta hydrolase</fullName>
    </submittedName>
</protein>
<evidence type="ECO:0000313" key="3">
    <source>
        <dbReference type="EMBL" id="MFD1539221.1"/>
    </source>
</evidence>
<name>A0ABW4GAG6_9ACTN</name>
<dbReference type="InterPro" id="IPR050300">
    <property type="entry name" value="GDXG_lipolytic_enzyme"/>
</dbReference>
<dbReference type="EMBL" id="JBHUCM010000016">
    <property type="protein sequence ID" value="MFD1539221.1"/>
    <property type="molecule type" value="Genomic_DNA"/>
</dbReference>
<gene>
    <name evidence="3" type="ORF">ACFSJ0_19345</name>
</gene>
<keyword evidence="4" id="KW-1185">Reference proteome</keyword>
<dbReference type="PANTHER" id="PTHR48081:SF6">
    <property type="entry name" value="PEPTIDASE S9 PROLYL OLIGOPEPTIDASE CATALYTIC DOMAIN-CONTAINING PROTEIN"/>
    <property type="match status" value="1"/>
</dbReference>
<reference evidence="4" key="1">
    <citation type="journal article" date="2019" name="Int. J. Syst. Evol. Microbiol.">
        <title>The Global Catalogue of Microorganisms (GCM) 10K type strain sequencing project: providing services to taxonomists for standard genome sequencing and annotation.</title>
        <authorList>
            <consortium name="The Broad Institute Genomics Platform"/>
            <consortium name="The Broad Institute Genome Sequencing Center for Infectious Disease"/>
            <person name="Wu L."/>
            <person name="Ma J."/>
        </authorList>
    </citation>
    <scope>NUCLEOTIDE SEQUENCE [LARGE SCALE GENOMIC DNA]</scope>
    <source>
        <strain evidence="4">CGMCC 1.15399</strain>
    </source>
</reference>
<organism evidence="3 4">
    <name type="scientific">Nonomuraea guangzhouensis</name>
    <dbReference type="NCBI Taxonomy" id="1291555"/>
    <lineage>
        <taxon>Bacteria</taxon>
        <taxon>Bacillati</taxon>
        <taxon>Actinomycetota</taxon>
        <taxon>Actinomycetes</taxon>
        <taxon>Streptosporangiales</taxon>
        <taxon>Streptosporangiaceae</taxon>
        <taxon>Nonomuraea</taxon>
    </lineage>
</organism>
<evidence type="ECO:0000259" key="2">
    <source>
        <dbReference type="Pfam" id="PF00326"/>
    </source>
</evidence>
<feature type="domain" description="Peptidase S9 prolyl oligopeptidase catalytic" evidence="2">
    <location>
        <begin position="93"/>
        <end position="226"/>
    </location>
</feature>